<proteinExistence type="predicted"/>
<protein>
    <recommendedName>
        <fullName evidence="3">DUF4220 domain-containing protein</fullName>
    </recommendedName>
</protein>
<evidence type="ECO:0008006" key="3">
    <source>
        <dbReference type="Google" id="ProtNLM"/>
    </source>
</evidence>
<keyword evidence="2" id="KW-1185">Reference proteome</keyword>
<dbReference type="EMBL" id="CM016556">
    <property type="protein sequence ID" value="TKW14282.1"/>
    <property type="molecule type" value="Genomic_DNA"/>
</dbReference>
<dbReference type="OMA" id="RYCASAY"/>
<reference evidence="1" key="1">
    <citation type="submission" date="2019-03" db="EMBL/GenBank/DDBJ databases">
        <title>WGS assembly of Setaria viridis.</title>
        <authorList>
            <person name="Huang P."/>
            <person name="Jenkins J."/>
            <person name="Grimwood J."/>
            <person name="Barry K."/>
            <person name="Healey A."/>
            <person name="Mamidi S."/>
            <person name="Sreedasyam A."/>
            <person name="Shu S."/>
            <person name="Feldman M."/>
            <person name="Wu J."/>
            <person name="Yu Y."/>
            <person name="Chen C."/>
            <person name="Johnson J."/>
            <person name="Rokhsar D."/>
            <person name="Baxter I."/>
            <person name="Schmutz J."/>
            <person name="Brutnell T."/>
            <person name="Kellogg E."/>
        </authorList>
    </citation>
    <scope>NUCLEOTIDE SEQUENCE [LARGE SCALE GENOMIC DNA]</scope>
</reference>
<evidence type="ECO:0000313" key="2">
    <source>
        <dbReference type="Proteomes" id="UP000298652"/>
    </source>
</evidence>
<sequence length="324" mass="34765">MGRCRRRLLQLDQDGSAWPLHQARVGVALLRLRPRGPRGGAAAQAGHPVAPQDWAELGAGASPFPQAVWVPLGETLRQSGAYEVDQVSPAVKDAVVRSLLSSYGRMSKDGGAPARRVGATVDWTLYGSSRKSWGWSEDGSSSNTELILTWHVATRLFEMKSMSASSDMIAASHLSNYFAYLVAAAPELLPDCAEWSNKRYKEVSEDARAALGADSGGESAEGRYGRLVAALSEASRDTVLRWGAELGRHLVAQYTEDDASACRILADFWSEMALYVAPSENFKGHVQAMARGGEFITLVWALLLHAGVTSRPEPDTPGGGGAIP</sequence>
<organism evidence="1 2">
    <name type="scientific">Setaria viridis</name>
    <name type="common">Green bristlegrass</name>
    <name type="synonym">Setaria italica subsp. viridis</name>
    <dbReference type="NCBI Taxonomy" id="4556"/>
    <lineage>
        <taxon>Eukaryota</taxon>
        <taxon>Viridiplantae</taxon>
        <taxon>Streptophyta</taxon>
        <taxon>Embryophyta</taxon>
        <taxon>Tracheophyta</taxon>
        <taxon>Spermatophyta</taxon>
        <taxon>Magnoliopsida</taxon>
        <taxon>Liliopsida</taxon>
        <taxon>Poales</taxon>
        <taxon>Poaceae</taxon>
        <taxon>PACMAD clade</taxon>
        <taxon>Panicoideae</taxon>
        <taxon>Panicodae</taxon>
        <taxon>Paniceae</taxon>
        <taxon>Cenchrinae</taxon>
        <taxon>Setaria</taxon>
    </lineage>
</organism>
<dbReference type="Gramene" id="TKW14282">
    <property type="protein sequence ID" value="TKW14282"/>
    <property type="gene ID" value="SEVIR_5G157950v2"/>
</dbReference>
<dbReference type="PANTHER" id="PTHR31325">
    <property type="entry name" value="OS01G0798800 PROTEIN-RELATED"/>
    <property type="match status" value="1"/>
</dbReference>
<dbReference type="Pfam" id="PF04578">
    <property type="entry name" value="DUF594"/>
    <property type="match status" value="1"/>
</dbReference>
<evidence type="ECO:0000313" key="1">
    <source>
        <dbReference type="EMBL" id="TKW14282.1"/>
    </source>
</evidence>
<dbReference type="AlphaFoldDB" id="A0A4U6UG37"/>
<gene>
    <name evidence="1" type="ORF">SEVIR_5G157950v2</name>
</gene>
<accession>A0A4U6UG37</accession>
<name>A0A4U6UG37_SETVI</name>
<dbReference type="InterPro" id="IPR007658">
    <property type="entry name" value="DUF594"/>
</dbReference>
<dbReference type="Proteomes" id="UP000298652">
    <property type="component" value="Chromosome 5"/>
</dbReference>